<comment type="caution">
    <text evidence="1">The sequence shown here is derived from an EMBL/GenBank/DDBJ whole genome shotgun (WGS) entry which is preliminary data.</text>
</comment>
<reference evidence="1" key="1">
    <citation type="journal article" date="2014" name="Int. J. Syst. Evol. Microbiol.">
        <title>Complete genome sequence of Corynebacterium casei LMG S-19264T (=DSM 44701T), isolated from a smear-ripened cheese.</title>
        <authorList>
            <consortium name="US DOE Joint Genome Institute (JGI-PGF)"/>
            <person name="Walter F."/>
            <person name="Albersmeier A."/>
            <person name="Kalinowski J."/>
            <person name="Ruckert C."/>
        </authorList>
    </citation>
    <scope>NUCLEOTIDE SEQUENCE</scope>
    <source>
        <strain evidence="1">KCTC 22164</strain>
    </source>
</reference>
<evidence type="ECO:0000313" key="2">
    <source>
        <dbReference type="Proteomes" id="UP000631300"/>
    </source>
</evidence>
<dbReference type="Proteomes" id="UP000631300">
    <property type="component" value="Unassembled WGS sequence"/>
</dbReference>
<organism evidence="1 2">
    <name type="scientific">Alteromonas halophila</name>
    <dbReference type="NCBI Taxonomy" id="516698"/>
    <lineage>
        <taxon>Bacteria</taxon>
        <taxon>Pseudomonadati</taxon>
        <taxon>Pseudomonadota</taxon>
        <taxon>Gammaproteobacteria</taxon>
        <taxon>Alteromonadales</taxon>
        <taxon>Alteromonadaceae</taxon>
        <taxon>Alteromonas/Salinimonas group</taxon>
        <taxon>Alteromonas</taxon>
    </lineage>
</organism>
<proteinExistence type="predicted"/>
<gene>
    <name evidence="1" type="ORF">GCM10007391_25440</name>
</gene>
<name>A0A918JNY7_9ALTE</name>
<dbReference type="AlphaFoldDB" id="A0A918JNY7"/>
<sequence>MCGGWVSEIFSDEKGKPYTGGYQACYQSTLSGTAGVSQRIRQSAQSKAT</sequence>
<keyword evidence="2" id="KW-1185">Reference proteome</keyword>
<reference evidence="1" key="2">
    <citation type="submission" date="2020-09" db="EMBL/GenBank/DDBJ databases">
        <authorList>
            <person name="Sun Q."/>
            <person name="Kim S."/>
        </authorList>
    </citation>
    <scope>NUCLEOTIDE SEQUENCE</scope>
    <source>
        <strain evidence="1">KCTC 22164</strain>
    </source>
</reference>
<protein>
    <submittedName>
        <fullName evidence="1">Uncharacterized protein</fullName>
    </submittedName>
</protein>
<evidence type="ECO:0000313" key="1">
    <source>
        <dbReference type="EMBL" id="GGW90003.1"/>
    </source>
</evidence>
<dbReference type="EMBL" id="BMXP01000006">
    <property type="protein sequence ID" value="GGW90003.1"/>
    <property type="molecule type" value="Genomic_DNA"/>
</dbReference>
<accession>A0A918JNY7</accession>